<name>A0A8H8S4G9_9HELO</name>
<dbReference type="GO" id="GO:2001069">
    <property type="term" value="F:glycogen binding"/>
    <property type="evidence" value="ECO:0007669"/>
    <property type="project" value="TreeGrafter"/>
</dbReference>
<feature type="region of interest" description="Disordered" evidence="1">
    <location>
        <begin position="84"/>
        <end position="230"/>
    </location>
</feature>
<comment type="caution">
    <text evidence="3">The sequence shown here is derived from an EMBL/GenBank/DDBJ whole genome shotgun (WGS) entry which is preliminary data.</text>
</comment>
<evidence type="ECO:0000313" key="3">
    <source>
        <dbReference type="EMBL" id="TVY46682.1"/>
    </source>
</evidence>
<dbReference type="GO" id="GO:0000164">
    <property type="term" value="C:protein phosphatase type 1 complex"/>
    <property type="evidence" value="ECO:0007669"/>
    <property type="project" value="TreeGrafter"/>
</dbReference>
<organism evidence="3 4">
    <name type="scientific">Lachnellula occidentalis</name>
    <dbReference type="NCBI Taxonomy" id="215460"/>
    <lineage>
        <taxon>Eukaryota</taxon>
        <taxon>Fungi</taxon>
        <taxon>Dikarya</taxon>
        <taxon>Ascomycota</taxon>
        <taxon>Pezizomycotina</taxon>
        <taxon>Leotiomycetes</taxon>
        <taxon>Helotiales</taxon>
        <taxon>Lachnaceae</taxon>
        <taxon>Lachnellula</taxon>
    </lineage>
</organism>
<gene>
    <name evidence="3" type="primary">Ppp1r3b</name>
    <name evidence="3" type="ORF">LOCC1_G004125</name>
</gene>
<feature type="compositionally biased region" description="Acidic residues" evidence="1">
    <location>
        <begin position="323"/>
        <end position="332"/>
    </location>
</feature>
<dbReference type="InterPro" id="IPR038175">
    <property type="entry name" value="CBM21_dom_sf"/>
</dbReference>
<evidence type="ECO:0000259" key="2">
    <source>
        <dbReference type="PROSITE" id="PS51159"/>
    </source>
</evidence>
<feature type="compositionally biased region" description="Polar residues" evidence="1">
    <location>
        <begin position="88"/>
        <end position="111"/>
    </location>
</feature>
<dbReference type="GO" id="GO:0008157">
    <property type="term" value="F:protein phosphatase 1 binding"/>
    <property type="evidence" value="ECO:0007669"/>
    <property type="project" value="TreeGrafter"/>
</dbReference>
<proteinExistence type="predicted"/>
<dbReference type="EMBL" id="QGMI01000134">
    <property type="protein sequence ID" value="TVY46682.1"/>
    <property type="molecule type" value="Genomic_DNA"/>
</dbReference>
<dbReference type="Pfam" id="PF03370">
    <property type="entry name" value="CBM_21"/>
    <property type="match status" value="1"/>
</dbReference>
<reference evidence="3 4" key="1">
    <citation type="submission" date="2018-05" db="EMBL/GenBank/DDBJ databases">
        <title>Genome sequencing and assembly of the regulated plant pathogen Lachnellula willkommii and related sister species for the development of diagnostic species identification markers.</title>
        <authorList>
            <person name="Giroux E."/>
            <person name="Bilodeau G."/>
        </authorList>
    </citation>
    <scope>NUCLEOTIDE SEQUENCE [LARGE SCALE GENOMIC DNA]</scope>
    <source>
        <strain evidence="3 4">CBS 160.35</strain>
    </source>
</reference>
<protein>
    <submittedName>
        <fullName evidence="3">Protein phosphatase 1 regulatory subunit 3B</fullName>
    </submittedName>
</protein>
<feature type="region of interest" description="Disordered" evidence="1">
    <location>
        <begin position="684"/>
        <end position="751"/>
    </location>
</feature>
<dbReference type="PROSITE" id="PS51159">
    <property type="entry name" value="CBM21"/>
    <property type="match status" value="1"/>
</dbReference>
<dbReference type="GO" id="GO:0005979">
    <property type="term" value="P:regulation of glycogen biosynthetic process"/>
    <property type="evidence" value="ECO:0007669"/>
    <property type="project" value="TreeGrafter"/>
</dbReference>
<dbReference type="OrthoDB" id="1881at2759"/>
<dbReference type="AlphaFoldDB" id="A0A8H8S4G9"/>
<feature type="compositionally biased region" description="Low complexity" evidence="1">
    <location>
        <begin position="709"/>
        <end position="721"/>
    </location>
</feature>
<dbReference type="Proteomes" id="UP000443090">
    <property type="component" value="Unassembled WGS sequence"/>
</dbReference>
<accession>A0A8H8S4G9</accession>
<feature type="compositionally biased region" description="Basic residues" evidence="1">
    <location>
        <begin position="337"/>
        <end position="346"/>
    </location>
</feature>
<sequence length="865" mass="94397">MEPRLTGPFPNYSTPIIVLLATHTLQCKTVSKLLFGRPPTSNEQHNSLHLHLLPAAPAASPTPTTPLLLFEAFRSLLSPVVRMPYTPPSQRSPAVSTPHSPNLSRRSSSEPGHQQSHAHSHSHSHSHPGHSGQSLSLPSRPDLPRSTSYLARHRRTPSVKSAAFAPNPIEPTPPASADNEKDGEKSLNASTSLRQSPPPVTDESQIPTGVVISPPDSTLNSSDDEDAKGHGRELVNEAELRAAIRTIEQHRDGSPTEDEINKSTQHLTLIMPSTTEDKPTTSHVEKALDQTIRKISHNRSNTDPTVFLDLQPSQAPETPLTGSDEESLSDGEDLYRSRRKPPMLRKKSGELVRPALRPSSAKRRPSSMPGTPTFGKAVHFDSHLEHVRHFLQVDRPLAVSANSSPVEAHDSDTEFPFGEGTTGRSPPFEWEIVVSNFPPETPARLSLPVRVERVFLSADNKALIGSVAVKNLAFNKHVVARFTLDYWKTTSEVVAEYNNDVRQPKFADGYDRFNFNIKLADQANLEAKTMFFCVKYSVNGQEYWDNNNSTNFQVDFRKKAKPQNGKKGTQGAGSRPAHSLPRSHKKSQASGRKSAAFDDFADSHFDSKYKLDDRKQPVHDFMGETGTPLRLKGVQSDINLGSDNFTRRAPQPNGQAFGNRYDFGASLSAAISAANSVMGDRSGITMKSAPKKQPVKFTTGPEDSISPRSSTSEQSSEQSSTKAPVNKAIASDQPSSSGTDSPRPAGTEKPQLASQSYNELLDKYCFFGSVKSSPQLKEGTLRPDQFDGSNDDGYVLGSTESTADSSPLMKEKTSPPRTQTASVRASRSTSPAPMTGFVTGTSSMYNNMDNGFTFRDTHTATAIRG</sequence>
<dbReference type="PANTHER" id="PTHR12307:SF36">
    <property type="entry name" value="GLYCOGEN-BINDING SUBUNIT 76A"/>
    <property type="match status" value="1"/>
</dbReference>
<dbReference type="InterPro" id="IPR005036">
    <property type="entry name" value="CBM21_dom"/>
</dbReference>
<evidence type="ECO:0000313" key="4">
    <source>
        <dbReference type="Proteomes" id="UP000443090"/>
    </source>
</evidence>
<feature type="compositionally biased region" description="Basic residues" evidence="1">
    <location>
        <begin position="116"/>
        <end position="128"/>
    </location>
</feature>
<dbReference type="Gene3D" id="2.60.40.2440">
    <property type="entry name" value="Carbohydrate binding type-21 domain"/>
    <property type="match status" value="1"/>
</dbReference>
<feature type="region of interest" description="Disordered" evidence="1">
    <location>
        <begin position="774"/>
        <end position="834"/>
    </location>
</feature>
<feature type="region of interest" description="Disordered" evidence="1">
    <location>
        <begin position="559"/>
        <end position="595"/>
    </location>
</feature>
<feature type="compositionally biased region" description="Polar residues" evidence="1">
    <location>
        <begin position="815"/>
        <end position="834"/>
    </location>
</feature>
<evidence type="ECO:0000256" key="1">
    <source>
        <dbReference type="SAM" id="MobiDB-lite"/>
    </source>
</evidence>
<dbReference type="PANTHER" id="PTHR12307">
    <property type="entry name" value="PROTEIN PHOSPHATASE 1 REGULATORY SUBUNIT"/>
    <property type="match status" value="1"/>
</dbReference>
<keyword evidence="4" id="KW-1185">Reference proteome</keyword>
<feature type="region of interest" description="Disordered" evidence="1">
    <location>
        <begin position="295"/>
        <end position="374"/>
    </location>
</feature>
<feature type="domain" description="CBM21" evidence="2">
    <location>
        <begin position="443"/>
        <end position="555"/>
    </location>
</feature>
<dbReference type="InterPro" id="IPR050782">
    <property type="entry name" value="PP1_regulatory_subunit_3"/>
</dbReference>